<evidence type="ECO:0000313" key="1">
    <source>
        <dbReference type="EMBL" id="HIZ68797.1"/>
    </source>
</evidence>
<protein>
    <submittedName>
        <fullName evidence="1">AAA family ATPase</fullName>
    </submittedName>
</protein>
<dbReference type="SUPFAM" id="SSF52540">
    <property type="entry name" value="P-loop containing nucleoside triphosphate hydrolases"/>
    <property type="match status" value="1"/>
</dbReference>
<dbReference type="EMBL" id="DXBE01000024">
    <property type="protein sequence ID" value="HIZ68797.1"/>
    <property type="molecule type" value="Genomic_DNA"/>
</dbReference>
<dbReference type="PANTHER" id="PTHR11669:SF8">
    <property type="entry name" value="DNA POLYMERASE III SUBUNIT DELTA"/>
    <property type="match status" value="1"/>
</dbReference>
<proteinExistence type="predicted"/>
<dbReference type="InterPro" id="IPR050238">
    <property type="entry name" value="DNA_Rep/Repair_Clamp_Loader"/>
</dbReference>
<dbReference type="PANTHER" id="PTHR11669">
    <property type="entry name" value="REPLICATION FACTOR C / DNA POLYMERASE III GAMMA-TAU SUBUNIT"/>
    <property type="match status" value="1"/>
</dbReference>
<reference evidence="1" key="1">
    <citation type="journal article" date="2021" name="PeerJ">
        <title>Extensive microbial diversity within the chicken gut microbiome revealed by metagenomics and culture.</title>
        <authorList>
            <person name="Gilroy R."/>
            <person name="Ravi A."/>
            <person name="Getino M."/>
            <person name="Pursley I."/>
            <person name="Horton D.L."/>
            <person name="Alikhan N.F."/>
            <person name="Baker D."/>
            <person name="Gharbi K."/>
            <person name="Hall N."/>
            <person name="Watson M."/>
            <person name="Adriaenssens E.M."/>
            <person name="Foster-Nyarko E."/>
            <person name="Jarju S."/>
            <person name="Secka A."/>
            <person name="Antonio M."/>
            <person name="Oren A."/>
            <person name="Chaudhuri R.R."/>
            <person name="La Ragione R."/>
            <person name="Hildebrand F."/>
            <person name="Pallen M.J."/>
        </authorList>
    </citation>
    <scope>NUCLEOTIDE SEQUENCE</scope>
    <source>
        <strain evidence="1">ChiHecec3B27-8219</strain>
    </source>
</reference>
<accession>A0A9D2JW57</accession>
<dbReference type="AlphaFoldDB" id="A0A9D2JW57"/>
<reference evidence="1" key="2">
    <citation type="submission" date="2021-04" db="EMBL/GenBank/DDBJ databases">
        <authorList>
            <person name="Gilroy R."/>
        </authorList>
    </citation>
    <scope>NUCLEOTIDE SEQUENCE</scope>
    <source>
        <strain evidence="1">ChiHecec3B27-8219</strain>
    </source>
</reference>
<gene>
    <name evidence="1" type="ORF">H9966_02785</name>
</gene>
<name>A0A9D2JW57_9BACT</name>
<dbReference type="Pfam" id="PF13177">
    <property type="entry name" value="DNA_pol3_delta2"/>
    <property type="match status" value="1"/>
</dbReference>
<organism evidence="1 2">
    <name type="scientific">Candidatus Prevotella avicola</name>
    <dbReference type="NCBI Taxonomy" id="2838738"/>
    <lineage>
        <taxon>Bacteria</taxon>
        <taxon>Pseudomonadati</taxon>
        <taxon>Bacteroidota</taxon>
        <taxon>Bacteroidia</taxon>
        <taxon>Bacteroidales</taxon>
        <taxon>Prevotellaceae</taxon>
        <taxon>Prevotella</taxon>
    </lineage>
</organism>
<dbReference type="Proteomes" id="UP000824055">
    <property type="component" value="Unassembled WGS sequence"/>
</dbReference>
<comment type="caution">
    <text evidence="1">The sequence shown here is derived from an EMBL/GenBank/DDBJ whole genome shotgun (WGS) entry which is preliminary data.</text>
</comment>
<dbReference type="Gene3D" id="3.40.50.300">
    <property type="entry name" value="P-loop containing nucleotide triphosphate hydrolases"/>
    <property type="match status" value="1"/>
</dbReference>
<dbReference type="InterPro" id="IPR027417">
    <property type="entry name" value="P-loop_NTPase"/>
</dbReference>
<evidence type="ECO:0000313" key="2">
    <source>
        <dbReference type="Proteomes" id="UP000824055"/>
    </source>
</evidence>
<sequence>MKWSEVIGQDAICGQLRMAADQGKVPHAMLFCGPQGCGKMAAALALASYLLGEGKENAAQTLNVEAMLSKWEHPDLHFTYPTIKTPKMGGDHQPVSLDFIGEWRKMLADGPYFTMERWMEMMGAANQQAVITAAESDQLAKTLSLKSSQGGYKISVIWLPERMNQTSANKLLKLLEEPPSQTVFIMVSEEPGLLLETIKSRTQRVDFKRIPQDAMEKALMSRRMLDESTARGIARMANGDWNKAVRELEANNENVGFLEDFKALMRLAYMRNVKELKKWSEKVSGYGREKQRRLLTYFLRMVRENFVYNFHQRELVYMTPVEENFSKNFARYVNEANVVEMNMVMEKAIRDIGQNANGKIVFFDLALRMIMLLIRK</sequence>
<dbReference type="GO" id="GO:0006261">
    <property type="term" value="P:DNA-templated DNA replication"/>
    <property type="evidence" value="ECO:0007669"/>
    <property type="project" value="TreeGrafter"/>
</dbReference>